<dbReference type="SUPFAM" id="SSF102588">
    <property type="entry name" value="LmbE-like"/>
    <property type="match status" value="1"/>
</dbReference>
<proteinExistence type="predicted"/>
<evidence type="ECO:0000259" key="2">
    <source>
        <dbReference type="Pfam" id="PF26607"/>
    </source>
</evidence>
<keyword evidence="1" id="KW-0862">Zinc</keyword>
<dbReference type="InterPro" id="IPR058502">
    <property type="entry name" value="PLL-like_beta-prop"/>
</dbReference>
<dbReference type="Proteomes" id="UP001346877">
    <property type="component" value="Chromosome"/>
</dbReference>
<keyword evidence="4" id="KW-1185">Reference proteome</keyword>
<reference evidence="3 4" key="1">
    <citation type="submission" date="2022-10" db="EMBL/GenBank/DDBJ databases">
        <title>The complete genomes of actinobacterial strains from the NBC collection.</title>
        <authorList>
            <person name="Joergensen T.S."/>
            <person name="Alvarez Arevalo M."/>
            <person name="Sterndorff E.B."/>
            <person name="Faurdal D."/>
            <person name="Vuksanovic O."/>
            <person name="Mourched A.-S."/>
            <person name="Charusanti P."/>
            <person name="Shaw S."/>
            <person name="Blin K."/>
            <person name="Weber T."/>
        </authorList>
    </citation>
    <scope>NUCLEOTIDE SEQUENCE [LARGE SCALE GENOMIC DNA]</scope>
    <source>
        <strain evidence="3 4">NBC_00396</strain>
    </source>
</reference>
<dbReference type="EMBL" id="CP107941">
    <property type="protein sequence ID" value="WUI80049.1"/>
    <property type="molecule type" value="Genomic_DNA"/>
</dbReference>
<protein>
    <submittedName>
        <fullName evidence="3">PIG-L family deacetylase</fullName>
    </submittedName>
</protein>
<dbReference type="Gene3D" id="2.120.10.70">
    <property type="entry name" value="Fucose-specific lectin"/>
    <property type="match status" value="1"/>
</dbReference>
<dbReference type="RefSeq" id="WP_328365723.1">
    <property type="nucleotide sequence ID" value="NZ_CP107941.1"/>
</dbReference>
<dbReference type="SUPFAM" id="SSF89372">
    <property type="entry name" value="Fucose-specific lectin"/>
    <property type="match status" value="1"/>
</dbReference>
<evidence type="ECO:0000313" key="4">
    <source>
        <dbReference type="Proteomes" id="UP001346877"/>
    </source>
</evidence>
<evidence type="ECO:0000313" key="3">
    <source>
        <dbReference type="EMBL" id="WUI80049.1"/>
    </source>
</evidence>
<name>A0ABZ1P7M2_9ACTN</name>
<accession>A0ABZ1P7M2</accession>
<gene>
    <name evidence="3" type="ORF">OG375_18985</name>
</gene>
<dbReference type="InterPro" id="IPR024078">
    <property type="entry name" value="LmbE-like_dom_sf"/>
</dbReference>
<organism evidence="3 4">
    <name type="scientific">Micromonospora zamorensis</name>
    <dbReference type="NCBI Taxonomy" id="709883"/>
    <lineage>
        <taxon>Bacteria</taxon>
        <taxon>Bacillati</taxon>
        <taxon>Actinomycetota</taxon>
        <taxon>Actinomycetes</taxon>
        <taxon>Micromonosporales</taxon>
        <taxon>Micromonosporaceae</taxon>
        <taxon>Micromonospora</taxon>
    </lineage>
</organism>
<dbReference type="Pfam" id="PF02585">
    <property type="entry name" value="PIG-L"/>
    <property type="match status" value="1"/>
</dbReference>
<dbReference type="InterPro" id="IPR003737">
    <property type="entry name" value="GlcNAc_PI_deacetylase-related"/>
</dbReference>
<dbReference type="Gene3D" id="3.40.50.10320">
    <property type="entry name" value="LmbE-like"/>
    <property type="match status" value="1"/>
</dbReference>
<sequence>MFWLRHGVGRANPTSTRHLAAYLQIVAHPDDDLFFLNPAVQHAIDSGSPVTAVYLAASESDGRNAPQNHPDRRAVPVDFAGYAAARQNGIRAAYAQMALGDRRAAWSRVAQVLAGGVPVEIATLVGAPAVRLVFFNLRTQDAVADEPPRWLSALWEGSLPALPALRPTGSPLGAVGEYDREQLLTALTALLREVEPTVVRLLDPDPDHKTYDAASGAIAYSDHLTHTASAYFALEAVRRYEQAGGRPVLRESYRGYYNRHWPRNLGQEAFAAKKALLDIYGGVPRDCGDPVGCGDYQVGDQGHVPGYGQSTHPRYPGSGSWLLRQADGRLAAFGVLGDRASVWRETRPGSGKWRGPDLVDGAGLVPHLYALVGADARIHLFGVRQVLDLAREGHRRVLVTTVESEPGGPFGPWVDLGNPADGAVDAEVRRLEMGMPVAAVGANGRVQVFVRNFGRGVSSRVQTGPETWGPWGDLGGSVVQEGLAVTSAADGRIELFAGTQKAVLHWRQATVDGPFERPSMLSVPAPAGPLTVVKEPGGRLLLVFREAESGRVLALRQRVGGGWPVNPASLDGRGGFGPVAAAAVPRDPGGTVLVKRDDTGATSLSWQPAGRGVSTAWSTSGVLFVGSPAVAVDAGGRVVAGAVGVDGRLWTARQRRAGSGEQFGDWTAVENGRRQA</sequence>
<evidence type="ECO:0000256" key="1">
    <source>
        <dbReference type="ARBA" id="ARBA00022833"/>
    </source>
</evidence>
<feature type="domain" description="PLL-like beta propeller" evidence="2">
    <location>
        <begin position="435"/>
        <end position="557"/>
    </location>
</feature>
<dbReference type="Pfam" id="PF26607">
    <property type="entry name" value="DUF8189"/>
    <property type="match status" value="1"/>
</dbReference>